<evidence type="ECO:0000313" key="1">
    <source>
        <dbReference type="EMBL" id="CCA44730.1"/>
    </source>
</evidence>
<reference evidence="1" key="1">
    <citation type="submission" date="2011-03" db="EMBL/GenBank/DDBJ databases">
        <title>Draft genome of Neisseria meningitidis strain alpha522.</title>
        <authorList>
            <person name="Schoen C."/>
            <person name="Blom J."/>
        </authorList>
    </citation>
    <scope>NUCLEOTIDE SEQUENCE</scope>
    <source>
        <strain evidence="1">Alpha522</strain>
    </source>
</reference>
<protein>
    <submittedName>
        <fullName evidence="1">Uncharacterized protein</fullName>
    </submittedName>
</protein>
<name>I4E5W4_NEIME</name>
<proteinExistence type="predicted"/>
<gene>
    <name evidence="1" type="ORF">NMALPHA522_1189</name>
</gene>
<dbReference type="EMBL" id="FR845710">
    <property type="protein sequence ID" value="CCA44730.1"/>
    <property type="molecule type" value="Genomic_DNA"/>
</dbReference>
<accession>I4E5W4</accession>
<organism evidence="1">
    <name type="scientific">Neisseria meningitidis alpha522</name>
    <dbReference type="NCBI Taxonomy" id="996307"/>
    <lineage>
        <taxon>Bacteria</taxon>
        <taxon>Pseudomonadati</taxon>
        <taxon>Pseudomonadota</taxon>
        <taxon>Betaproteobacteria</taxon>
        <taxon>Neisseriales</taxon>
        <taxon>Neisseriaceae</taxon>
        <taxon>Neisseria</taxon>
    </lineage>
</organism>
<sequence length="30" mass="3681">MSKINQPTAEIWTGLYAFWTKRQYKFEKSQ</sequence>
<dbReference type="AlphaFoldDB" id="I4E5W4"/>